<evidence type="ECO:0000313" key="3">
    <source>
        <dbReference type="Proteomes" id="UP000241394"/>
    </source>
</evidence>
<evidence type="ECO:0000313" key="2">
    <source>
        <dbReference type="EMBL" id="PSR84982.1"/>
    </source>
</evidence>
<dbReference type="InParanoid" id="A0A2R6P3X6"/>
<proteinExistence type="predicted"/>
<reference evidence="2 3" key="1">
    <citation type="submission" date="2017-07" db="EMBL/GenBank/DDBJ databases">
        <title>An improved, manually edited Actinidia chinensis var. chinensis (kiwifruit) genome highlights the challenges associated with draft genomes and gene prediction in plants.</title>
        <authorList>
            <person name="Pilkington S."/>
            <person name="Crowhurst R."/>
            <person name="Hilario E."/>
            <person name="Nardozza S."/>
            <person name="Fraser L."/>
            <person name="Peng Y."/>
            <person name="Gunaseelan K."/>
            <person name="Simpson R."/>
            <person name="Tahir J."/>
            <person name="Deroles S."/>
            <person name="Templeton K."/>
            <person name="Luo Z."/>
            <person name="Davy M."/>
            <person name="Cheng C."/>
            <person name="Mcneilage M."/>
            <person name="Scaglione D."/>
            <person name="Liu Y."/>
            <person name="Zhang Q."/>
            <person name="Datson P."/>
            <person name="De Silva N."/>
            <person name="Gardiner S."/>
            <person name="Bassett H."/>
            <person name="Chagne D."/>
            <person name="Mccallum J."/>
            <person name="Dzierzon H."/>
            <person name="Deng C."/>
            <person name="Wang Y.-Y."/>
            <person name="Barron N."/>
            <person name="Manako K."/>
            <person name="Bowen J."/>
            <person name="Foster T."/>
            <person name="Erridge Z."/>
            <person name="Tiffin H."/>
            <person name="Waite C."/>
            <person name="Davies K."/>
            <person name="Grierson E."/>
            <person name="Laing W."/>
            <person name="Kirk R."/>
            <person name="Chen X."/>
            <person name="Wood M."/>
            <person name="Montefiori M."/>
            <person name="Brummell D."/>
            <person name="Schwinn K."/>
            <person name="Catanach A."/>
            <person name="Fullerton C."/>
            <person name="Li D."/>
            <person name="Meiyalaghan S."/>
            <person name="Nieuwenhuizen N."/>
            <person name="Read N."/>
            <person name="Prakash R."/>
            <person name="Hunter D."/>
            <person name="Zhang H."/>
            <person name="Mckenzie M."/>
            <person name="Knabel M."/>
            <person name="Harris A."/>
            <person name="Allan A."/>
            <person name="Chen A."/>
            <person name="Janssen B."/>
            <person name="Plunkett B."/>
            <person name="Dwamena C."/>
            <person name="Voogd C."/>
            <person name="Leif D."/>
            <person name="Lafferty D."/>
            <person name="Souleyre E."/>
            <person name="Varkonyi-Gasic E."/>
            <person name="Gambi F."/>
            <person name="Hanley J."/>
            <person name="Yao J.-L."/>
            <person name="Cheung J."/>
            <person name="David K."/>
            <person name="Warren B."/>
            <person name="Marsh K."/>
            <person name="Snowden K."/>
            <person name="Lin-Wang K."/>
            <person name="Brian L."/>
            <person name="Martinez-Sanchez M."/>
            <person name="Wang M."/>
            <person name="Ileperuma N."/>
            <person name="Macnee N."/>
            <person name="Campin R."/>
            <person name="Mcatee P."/>
            <person name="Drummond R."/>
            <person name="Espley R."/>
            <person name="Ireland H."/>
            <person name="Wu R."/>
            <person name="Atkinson R."/>
            <person name="Karunairetnam S."/>
            <person name="Bulley S."/>
            <person name="Chunkath S."/>
            <person name="Hanley Z."/>
            <person name="Storey R."/>
            <person name="Thrimawithana A."/>
            <person name="Thomson S."/>
            <person name="David C."/>
            <person name="Testolin R."/>
        </authorList>
    </citation>
    <scope>NUCLEOTIDE SEQUENCE [LARGE SCALE GENOMIC DNA]</scope>
    <source>
        <strain evidence="3">cv. Red5</strain>
        <tissue evidence="2">Young leaf</tissue>
    </source>
</reference>
<comment type="caution">
    <text evidence="2">The sequence shown here is derived from an EMBL/GenBank/DDBJ whole genome shotgun (WGS) entry which is preliminary data.</text>
</comment>
<keyword evidence="1" id="KW-0812">Transmembrane</keyword>
<evidence type="ECO:0000256" key="1">
    <source>
        <dbReference type="SAM" id="Phobius"/>
    </source>
</evidence>
<dbReference type="Proteomes" id="UP000241394">
    <property type="component" value="Chromosome LG29"/>
</dbReference>
<dbReference type="AlphaFoldDB" id="A0A2R6P3X6"/>
<sequence>MYLRLLRSGIVRVAFAVRNYAVCGGCFWSFLCVAGALVVSVLYVKVRRWGRRVLRENEDRLMMLVGEKDKQISQLLLQVSQMNEILSARRRVAVVRVGRLIASQPF</sequence>
<name>A0A2R6P3X6_ACTCC</name>
<dbReference type="OrthoDB" id="734536at2759"/>
<dbReference type="PANTHER" id="PTHR37206:SF4">
    <property type="entry name" value="TRANSMEMBRANE PROTEIN"/>
    <property type="match status" value="1"/>
</dbReference>
<organism evidence="2 3">
    <name type="scientific">Actinidia chinensis var. chinensis</name>
    <name type="common">Chinese soft-hair kiwi</name>
    <dbReference type="NCBI Taxonomy" id="1590841"/>
    <lineage>
        <taxon>Eukaryota</taxon>
        <taxon>Viridiplantae</taxon>
        <taxon>Streptophyta</taxon>
        <taxon>Embryophyta</taxon>
        <taxon>Tracheophyta</taxon>
        <taxon>Spermatophyta</taxon>
        <taxon>Magnoliopsida</taxon>
        <taxon>eudicotyledons</taxon>
        <taxon>Gunneridae</taxon>
        <taxon>Pentapetalae</taxon>
        <taxon>asterids</taxon>
        <taxon>Ericales</taxon>
        <taxon>Actinidiaceae</taxon>
        <taxon>Actinidia</taxon>
    </lineage>
</organism>
<protein>
    <submittedName>
        <fullName evidence="2">SKI/DACH domain-containing protein</fullName>
    </submittedName>
</protein>
<dbReference type="Gramene" id="PSR84982">
    <property type="protein sequence ID" value="PSR84982"/>
    <property type="gene ID" value="CEY00_Acc32957"/>
</dbReference>
<dbReference type="PANTHER" id="PTHR37206">
    <property type="entry name" value="TRANSMEMBRANE PROTEIN"/>
    <property type="match status" value="1"/>
</dbReference>
<keyword evidence="1" id="KW-1133">Transmembrane helix</keyword>
<dbReference type="EMBL" id="NKQK01000029">
    <property type="protein sequence ID" value="PSR84982.1"/>
    <property type="molecule type" value="Genomic_DNA"/>
</dbReference>
<reference evidence="3" key="2">
    <citation type="journal article" date="2018" name="BMC Genomics">
        <title>A manually annotated Actinidia chinensis var. chinensis (kiwifruit) genome highlights the challenges associated with draft genomes and gene prediction in plants.</title>
        <authorList>
            <person name="Pilkington S.M."/>
            <person name="Crowhurst R."/>
            <person name="Hilario E."/>
            <person name="Nardozza S."/>
            <person name="Fraser L."/>
            <person name="Peng Y."/>
            <person name="Gunaseelan K."/>
            <person name="Simpson R."/>
            <person name="Tahir J."/>
            <person name="Deroles S.C."/>
            <person name="Templeton K."/>
            <person name="Luo Z."/>
            <person name="Davy M."/>
            <person name="Cheng C."/>
            <person name="McNeilage M."/>
            <person name="Scaglione D."/>
            <person name="Liu Y."/>
            <person name="Zhang Q."/>
            <person name="Datson P."/>
            <person name="De Silva N."/>
            <person name="Gardiner S.E."/>
            <person name="Bassett H."/>
            <person name="Chagne D."/>
            <person name="McCallum J."/>
            <person name="Dzierzon H."/>
            <person name="Deng C."/>
            <person name="Wang Y.Y."/>
            <person name="Barron L."/>
            <person name="Manako K."/>
            <person name="Bowen J."/>
            <person name="Foster T.M."/>
            <person name="Erridge Z.A."/>
            <person name="Tiffin H."/>
            <person name="Waite C.N."/>
            <person name="Davies K.M."/>
            <person name="Grierson E.P."/>
            <person name="Laing W.A."/>
            <person name="Kirk R."/>
            <person name="Chen X."/>
            <person name="Wood M."/>
            <person name="Montefiori M."/>
            <person name="Brummell D.A."/>
            <person name="Schwinn K.E."/>
            <person name="Catanach A."/>
            <person name="Fullerton C."/>
            <person name="Li D."/>
            <person name="Meiyalaghan S."/>
            <person name="Nieuwenhuizen N."/>
            <person name="Read N."/>
            <person name="Prakash R."/>
            <person name="Hunter D."/>
            <person name="Zhang H."/>
            <person name="McKenzie M."/>
            <person name="Knabel M."/>
            <person name="Harris A."/>
            <person name="Allan A.C."/>
            <person name="Gleave A."/>
            <person name="Chen A."/>
            <person name="Janssen B.J."/>
            <person name="Plunkett B."/>
            <person name="Ampomah-Dwamena C."/>
            <person name="Voogd C."/>
            <person name="Leif D."/>
            <person name="Lafferty D."/>
            <person name="Souleyre E.J.F."/>
            <person name="Varkonyi-Gasic E."/>
            <person name="Gambi F."/>
            <person name="Hanley J."/>
            <person name="Yao J.L."/>
            <person name="Cheung J."/>
            <person name="David K.M."/>
            <person name="Warren B."/>
            <person name="Marsh K."/>
            <person name="Snowden K.C."/>
            <person name="Lin-Wang K."/>
            <person name="Brian L."/>
            <person name="Martinez-Sanchez M."/>
            <person name="Wang M."/>
            <person name="Ileperuma N."/>
            <person name="Macnee N."/>
            <person name="Campin R."/>
            <person name="McAtee P."/>
            <person name="Drummond R.S.M."/>
            <person name="Espley R.V."/>
            <person name="Ireland H.S."/>
            <person name="Wu R."/>
            <person name="Atkinson R.G."/>
            <person name="Karunairetnam S."/>
            <person name="Bulley S."/>
            <person name="Chunkath S."/>
            <person name="Hanley Z."/>
            <person name="Storey R."/>
            <person name="Thrimawithana A.H."/>
            <person name="Thomson S."/>
            <person name="David C."/>
            <person name="Testolin R."/>
            <person name="Huang H."/>
            <person name="Hellens R.P."/>
            <person name="Schaffer R.J."/>
        </authorList>
    </citation>
    <scope>NUCLEOTIDE SEQUENCE [LARGE SCALE GENOMIC DNA]</scope>
    <source>
        <strain evidence="3">cv. Red5</strain>
    </source>
</reference>
<keyword evidence="1" id="KW-0472">Membrane</keyword>
<accession>A0A2R6P3X6</accession>
<keyword evidence="3" id="KW-1185">Reference proteome</keyword>
<feature type="transmembrane region" description="Helical" evidence="1">
    <location>
        <begin position="20"/>
        <end position="44"/>
    </location>
</feature>
<gene>
    <name evidence="2" type="ORF">CEY00_Acc32957</name>
</gene>
<dbReference type="OMA" id="FFFQAVE"/>